<gene>
    <name evidence="3" type="ORF">Tci_011426</name>
</gene>
<keyword evidence="1" id="KW-0175">Coiled coil</keyword>
<reference evidence="3" key="1">
    <citation type="journal article" date="2019" name="Sci. Rep.">
        <title>Draft genome of Tanacetum cinerariifolium, the natural source of mosquito coil.</title>
        <authorList>
            <person name="Yamashiro T."/>
            <person name="Shiraishi A."/>
            <person name="Satake H."/>
            <person name="Nakayama K."/>
        </authorList>
    </citation>
    <scope>NUCLEOTIDE SEQUENCE</scope>
</reference>
<feature type="domain" description="Retrotransposon gag" evidence="2">
    <location>
        <begin position="88"/>
        <end position="158"/>
    </location>
</feature>
<evidence type="ECO:0000256" key="1">
    <source>
        <dbReference type="SAM" id="Coils"/>
    </source>
</evidence>
<evidence type="ECO:0000313" key="3">
    <source>
        <dbReference type="EMBL" id="GEU39448.1"/>
    </source>
</evidence>
<dbReference type="PANTHER" id="PTHR33223">
    <property type="entry name" value="CCHC-TYPE DOMAIN-CONTAINING PROTEIN"/>
    <property type="match status" value="1"/>
</dbReference>
<evidence type="ECO:0000259" key="2">
    <source>
        <dbReference type="Pfam" id="PF03732"/>
    </source>
</evidence>
<organism evidence="3">
    <name type="scientific">Tanacetum cinerariifolium</name>
    <name type="common">Dalmatian daisy</name>
    <name type="synonym">Chrysanthemum cinerariifolium</name>
    <dbReference type="NCBI Taxonomy" id="118510"/>
    <lineage>
        <taxon>Eukaryota</taxon>
        <taxon>Viridiplantae</taxon>
        <taxon>Streptophyta</taxon>
        <taxon>Embryophyta</taxon>
        <taxon>Tracheophyta</taxon>
        <taxon>Spermatophyta</taxon>
        <taxon>Magnoliopsida</taxon>
        <taxon>eudicotyledons</taxon>
        <taxon>Gunneridae</taxon>
        <taxon>Pentapetalae</taxon>
        <taxon>asterids</taxon>
        <taxon>campanulids</taxon>
        <taxon>Asterales</taxon>
        <taxon>Asteraceae</taxon>
        <taxon>Asteroideae</taxon>
        <taxon>Anthemideae</taxon>
        <taxon>Anthemidinae</taxon>
        <taxon>Tanacetum</taxon>
    </lineage>
</organism>
<dbReference type="InterPro" id="IPR005162">
    <property type="entry name" value="Retrotrans_gag_dom"/>
</dbReference>
<protein>
    <recommendedName>
        <fullName evidence="2">Retrotransposon gag domain-containing protein</fullName>
    </recommendedName>
</protein>
<accession>A0A6L2JQW8</accession>
<comment type="caution">
    <text evidence="3">The sequence shown here is derived from an EMBL/GenBank/DDBJ whole genome shotgun (WGS) entry which is preliminary data.</text>
</comment>
<dbReference type="EMBL" id="BKCJ010001175">
    <property type="protein sequence ID" value="GEU39448.1"/>
    <property type="molecule type" value="Genomic_DNA"/>
</dbReference>
<sequence>MGDADSNMLTMEQYLVLTRRNQTPGVVKPEIRGNVNFEIKSQYMREFRQDTFSGNKNNDAYEHVEMILDILSLFNILGVTHDVVMLHVFPITLTEAAKRWVDRLSSGTINTWNLLKNPFIQRYCPPSKIAKQLEEIHNFKQKGDETLYQAWERSTSRRVRNDSSVGIADIKNKLDSLGRDIKKLKENVHAIQVGCENYGGAHLNKECPLHEEKPSLEELMNKHIKESTRKREKLEEWMKKLHDSTKLNTRNQNASLKNLEAQIEQLVKDYKARAANEVLDPLVGQCKAIFANNKASTDEASSKGTIKIQGVSFIFDDNVRVPKEIKEMHKESCHAKYHQKSDHNETMILGIPFLVTIHARIDVFDKEISLGVGDDRIVFYMNGNDLFSYESLLFLEFKKHNYLCLTKKNNEDTFVSDDMQEDREGEKDDKYGGIRNNNSKIALL</sequence>
<dbReference type="PANTHER" id="PTHR33223:SF11">
    <property type="entry name" value="ELEMENT PROTEIN, PUTATIVE-RELATED"/>
    <property type="match status" value="1"/>
</dbReference>
<dbReference type="Pfam" id="PF03732">
    <property type="entry name" value="Retrotrans_gag"/>
    <property type="match status" value="1"/>
</dbReference>
<dbReference type="AlphaFoldDB" id="A0A6L2JQW8"/>
<feature type="coiled-coil region" evidence="1">
    <location>
        <begin position="249"/>
        <end position="276"/>
    </location>
</feature>
<name>A0A6L2JQW8_TANCI</name>
<proteinExistence type="predicted"/>